<keyword evidence="2" id="KW-0813">Transport</keyword>
<dbReference type="Pfam" id="PF00085">
    <property type="entry name" value="Thioredoxin"/>
    <property type="match status" value="1"/>
</dbReference>
<dbReference type="STRING" id="92487.SAMN02745130_00602"/>
<dbReference type="InterPro" id="IPR005746">
    <property type="entry name" value="Thioredoxin"/>
</dbReference>
<gene>
    <name evidence="9" type="ORF">SAMN02745130_00602</name>
</gene>
<dbReference type="SUPFAM" id="SSF52833">
    <property type="entry name" value="Thioredoxin-like"/>
    <property type="match status" value="1"/>
</dbReference>
<dbReference type="GO" id="GO:0005737">
    <property type="term" value="C:cytoplasm"/>
    <property type="evidence" value="ECO:0007669"/>
    <property type="project" value="TreeGrafter"/>
</dbReference>
<evidence type="ECO:0000256" key="3">
    <source>
        <dbReference type="ARBA" id="ARBA00022723"/>
    </source>
</evidence>
<dbReference type="GO" id="GO:0015035">
    <property type="term" value="F:protein-disulfide reductase activity"/>
    <property type="evidence" value="ECO:0007669"/>
    <property type="project" value="UniProtKB-UniRule"/>
</dbReference>
<dbReference type="Gene3D" id="2.30.30.380">
    <property type="entry name" value="Zn-finger domain of Sec23/24"/>
    <property type="match status" value="1"/>
</dbReference>
<dbReference type="PRINTS" id="PR00421">
    <property type="entry name" value="THIOREDOXIN"/>
</dbReference>
<dbReference type="FunFam" id="3.40.30.10:FF:000001">
    <property type="entry name" value="Thioredoxin"/>
    <property type="match status" value="1"/>
</dbReference>
<evidence type="ECO:0000256" key="7">
    <source>
        <dbReference type="NCBIfam" id="TIGR01068"/>
    </source>
</evidence>
<sequence length="141" mass="15711">MHIVCPHCHKTNRVPAEKLVSDPHCGACSKPLFTGHPVEFNFASLQRHIQKSELPLLVDFWAPWCGPCRMMAPAFAEAAAKLEPKVRLAKVNTEEDEQAGRIYGIRSIPTMILFSGGQEHARVSGAMNTQQIQHWVQQSLA</sequence>
<dbReference type="Proteomes" id="UP000190460">
    <property type="component" value="Unassembled WGS sequence"/>
</dbReference>
<evidence type="ECO:0000256" key="6">
    <source>
        <dbReference type="ARBA" id="ARBA00023284"/>
    </source>
</evidence>
<keyword evidence="5" id="KW-1015">Disulfide bond</keyword>
<evidence type="ECO:0000259" key="8">
    <source>
        <dbReference type="PROSITE" id="PS51352"/>
    </source>
</evidence>
<dbReference type="PROSITE" id="PS51352">
    <property type="entry name" value="THIOREDOXIN_2"/>
    <property type="match status" value="1"/>
</dbReference>
<evidence type="ECO:0000256" key="5">
    <source>
        <dbReference type="ARBA" id="ARBA00023157"/>
    </source>
</evidence>
<evidence type="ECO:0000256" key="4">
    <source>
        <dbReference type="ARBA" id="ARBA00022982"/>
    </source>
</evidence>
<evidence type="ECO:0000256" key="1">
    <source>
        <dbReference type="ARBA" id="ARBA00008987"/>
    </source>
</evidence>
<dbReference type="PROSITE" id="PS00194">
    <property type="entry name" value="THIOREDOXIN_1"/>
    <property type="match status" value="1"/>
</dbReference>
<feature type="domain" description="Thioredoxin" evidence="8">
    <location>
        <begin position="18"/>
        <end position="141"/>
    </location>
</feature>
<dbReference type="PANTHER" id="PTHR45663">
    <property type="entry name" value="GEO12009P1"/>
    <property type="match status" value="1"/>
</dbReference>
<keyword evidence="3" id="KW-0479">Metal-binding</keyword>
<dbReference type="InterPro" id="IPR049299">
    <property type="entry name" value="Thio2_N"/>
</dbReference>
<evidence type="ECO:0000256" key="2">
    <source>
        <dbReference type="ARBA" id="ARBA00022448"/>
    </source>
</evidence>
<dbReference type="InterPro" id="IPR013766">
    <property type="entry name" value="Thioredoxin_domain"/>
</dbReference>
<organism evidence="9 10">
    <name type="scientific">Thiothrix eikelboomii</name>
    <dbReference type="NCBI Taxonomy" id="92487"/>
    <lineage>
        <taxon>Bacteria</taxon>
        <taxon>Pseudomonadati</taxon>
        <taxon>Pseudomonadota</taxon>
        <taxon>Gammaproteobacteria</taxon>
        <taxon>Thiotrichales</taxon>
        <taxon>Thiotrichaceae</taxon>
        <taxon>Thiothrix</taxon>
    </lineage>
</organism>
<dbReference type="GO" id="GO:0046872">
    <property type="term" value="F:metal ion binding"/>
    <property type="evidence" value="ECO:0007669"/>
    <property type="project" value="UniProtKB-KW"/>
</dbReference>
<dbReference type="Gene3D" id="3.40.30.10">
    <property type="entry name" value="Glutaredoxin"/>
    <property type="match status" value="1"/>
</dbReference>
<dbReference type="Pfam" id="PF21352">
    <property type="entry name" value="Zn_ribbon_Thio2"/>
    <property type="match status" value="1"/>
</dbReference>
<dbReference type="InterPro" id="IPR036249">
    <property type="entry name" value="Thioredoxin-like_sf"/>
</dbReference>
<protein>
    <recommendedName>
        <fullName evidence="7">Thioredoxin</fullName>
    </recommendedName>
</protein>
<proteinExistence type="inferred from homology"/>
<dbReference type="InterPro" id="IPR017937">
    <property type="entry name" value="Thioredoxin_CS"/>
</dbReference>
<dbReference type="PANTHER" id="PTHR45663:SF11">
    <property type="entry name" value="GEO12009P1"/>
    <property type="match status" value="1"/>
</dbReference>
<evidence type="ECO:0000313" key="10">
    <source>
        <dbReference type="Proteomes" id="UP000190460"/>
    </source>
</evidence>
<dbReference type="AlphaFoldDB" id="A0A1T4VYG4"/>
<accession>A0A1T4VYG4</accession>
<name>A0A1T4VYG4_9GAMM</name>
<dbReference type="NCBIfam" id="TIGR01068">
    <property type="entry name" value="thioredoxin"/>
    <property type="match status" value="1"/>
</dbReference>
<keyword evidence="10" id="KW-1185">Reference proteome</keyword>
<dbReference type="NCBIfam" id="NF008229">
    <property type="entry name" value="PRK10996.1"/>
    <property type="match status" value="1"/>
</dbReference>
<dbReference type="EMBL" id="FUYB01000002">
    <property type="protein sequence ID" value="SKA69838.1"/>
    <property type="molecule type" value="Genomic_DNA"/>
</dbReference>
<reference evidence="9 10" key="1">
    <citation type="submission" date="2017-02" db="EMBL/GenBank/DDBJ databases">
        <authorList>
            <person name="Peterson S.W."/>
        </authorList>
    </citation>
    <scope>NUCLEOTIDE SEQUENCE [LARGE SCALE GENOMIC DNA]</scope>
    <source>
        <strain evidence="9 10">ATCC 49788</strain>
    </source>
</reference>
<dbReference type="OrthoDB" id="9790390at2"/>
<keyword evidence="4" id="KW-0249">Electron transport</keyword>
<keyword evidence="6" id="KW-0676">Redox-active center</keyword>
<dbReference type="RefSeq" id="WP_078921085.1">
    <property type="nucleotide sequence ID" value="NZ_FUYB01000002.1"/>
</dbReference>
<evidence type="ECO:0000313" key="9">
    <source>
        <dbReference type="EMBL" id="SKA69838.1"/>
    </source>
</evidence>
<comment type="similarity">
    <text evidence="1">Belongs to the thioredoxin family.</text>
</comment>
<dbReference type="CDD" id="cd02947">
    <property type="entry name" value="TRX_family"/>
    <property type="match status" value="1"/>
</dbReference>